<dbReference type="Gene3D" id="3.40.190.10">
    <property type="entry name" value="Periplasmic binding protein-like II"/>
    <property type="match status" value="2"/>
</dbReference>
<dbReference type="InterPro" id="IPR000847">
    <property type="entry name" value="LysR_HTH_N"/>
</dbReference>
<keyword evidence="2" id="KW-0805">Transcription regulation</keyword>
<dbReference type="PROSITE" id="PS50931">
    <property type="entry name" value="HTH_LYSR"/>
    <property type="match status" value="1"/>
</dbReference>
<reference evidence="6" key="1">
    <citation type="submission" date="2021-11" db="EMBL/GenBank/DDBJ databases">
        <title>Vibrio ZSDE26 sp. nov. and Vibrio ZSDZ34 sp. nov., isolated from coastal seawater in Qingdao.</title>
        <authorList>
            <person name="Zhang P."/>
        </authorList>
    </citation>
    <scope>NUCLEOTIDE SEQUENCE</scope>
    <source>
        <strain evidence="6">ZSDZ34</strain>
    </source>
</reference>
<dbReference type="InterPro" id="IPR036388">
    <property type="entry name" value="WH-like_DNA-bd_sf"/>
</dbReference>
<sequence>MKMPPLRAVHCFESVARNNSFSLAATELNVTQSAISHQVRLLEEYLGEPLFIRQGPKLSLSAIGEQYLEEIGPAISSISMASERVREGDKGVLRLAIYSSMAVNWLIPNLNEFRRRHPEIELTLNMVAQDPELTDSVGDCFITVREPSNKYQVDFLYRECLYPVCSYKIWRELQDKTMPEALWNYPLLSSVSVYGTPGQDWKSWCLAGGYTLPSHVDVQHFSHILLATEAARYDQGITFVDQYMLNEKNSDQDLVRLPLHGFETGDSFYFTYKKSRAKNPDIIKLSQWLQQLCY</sequence>
<dbReference type="PANTHER" id="PTHR30537:SF26">
    <property type="entry name" value="GLYCINE CLEAVAGE SYSTEM TRANSCRIPTIONAL ACTIVATOR"/>
    <property type="match status" value="1"/>
</dbReference>
<dbReference type="SUPFAM" id="SSF46785">
    <property type="entry name" value="Winged helix' DNA-binding domain"/>
    <property type="match status" value="1"/>
</dbReference>
<keyword evidence="3" id="KW-0238">DNA-binding</keyword>
<dbReference type="Pfam" id="PF00126">
    <property type="entry name" value="HTH_1"/>
    <property type="match status" value="1"/>
</dbReference>
<dbReference type="GO" id="GO:0006351">
    <property type="term" value="P:DNA-templated transcription"/>
    <property type="evidence" value="ECO:0007669"/>
    <property type="project" value="TreeGrafter"/>
</dbReference>
<gene>
    <name evidence="6" type="ORF">LNL84_09335</name>
</gene>
<evidence type="ECO:0000313" key="6">
    <source>
        <dbReference type="EMBL" id="MCJ2377036.1"/>
    </source>
</evidence>
<dbReference type="GO" id="GO:0043565">
    <property type="term" value="F:sequence-specific DNA binding"/>
    <property type="evidence" value="ECO:0007669"/>
    <property type="project" value="TreeGrafter"/>
</dbReference>
<evidence type="ECO:0000256" key="3">
    <source>
        <dbReference type="ARBA" id="ARBA00023125"/>
    </source>
</evidence>
<protein>
    <submittedName>
        <fullName evidence="6">LysR substrate-binding domain-containing protein</fullName>
    </submittedName>
</protein>
<proteinExistence type="inferred from homology"/>
<dbReference type="InterPro" id="IPR005119">
    <property type="entry name" value="LysR_subst-bd"/>
</dbReference>
<dbReference type="Gene3D" id="1.10.10.10">
    <property type="entry name" value="Winged helix-like DNA-binding domain superfamily/Winged helix DNA-binding domain"/>
    <property type="match status" value="1"/>
</dbReference>
<name>A0A9X2AWA5_9VIBR</name>
<evidence type="ECO:0000256" key="4">
    <source>
        <dbReference type="ARBA" id="ARBA00023163"/>
    </source>
</evidence>
<dbReference type="GO" id="GO:0003700">
    <property type="term" value="F:DNA-binding transcription factor activity"/>
    <property type="evidence" value="ECO:0007669"/>
    <property type="project" value="InterPro"/>
</dbReference>
<dbReference type="PRINTS" id="PR00039">
    <property type="entry name" value="HTHLYSR"/>
</dbReference>
<evidence type="ECO:0000256" key="2">
    <source>
        <dbReference type="ARBA" id="ARBA00023015"/>
    </source>
</evidence>
<dbReference type="InterPro" id="IPR036390">
    <property type="entry name" value="WH_DNA-bd_sf"/>
</dbReference>
<keyword evidence="4" id="KW-0804">Transcription</keyword>
<dbReference type="PANTHER" id="PTHR30537">
    <property type="entry name" value="HTH-TYPE TRANSCRIPTIONAL REGULATOR"/>
    <property type="match status" value="1"/>
</dbReference>
<accession>A0A9X2AWA5</accession>
<dbReference type="AlphaFoldDB" id="A0A9X2AWA5"/>
<evidence type="ECO:0000256" key="1">
    <source>
        <dbReference type="ARBA" id="ARBA00009437"/>
    </source>
</evidence>
<comment type="caution">
    <text evidence="6">The sequence shown here is derived from an EMBL/GenBank/DDBJ whole genome shotgun (WGS) entry which is preliminary data.</text>
</comment>
<organism evidence="6 7">
    <name type="scientific">Vibrio gelatinilyticus</name>
    <dbReference type="NCBI Taxonomy" id="2893468"/>
    <lineage>
        <taxon>Bacteria</taxon>
        <taxon>Pseudomonadati</taxon>
        <taxon>Pseudomonadota</taxon>
        <taxon>Gammaproteobacteria</taxon>
        <taxon>Vibrionales</taxon>
        <taxon>Vibrionaceae</taxon>
        <taxon>Vibrio</taxon>
    </lineage>
</organism>
<feature type="domain" description="HTH lysR-type" evidence="5">
    <location>
        <begin position="4"/>
        <end position="61"/>
    </location>
</feature>
<evidence type="ECO:0000259" key="5">
    <source>
        <dbReference type="PROSITE" id="PS50931"/>
    </source>
</evidence>
<evidence type="ECO:0000313" key="7">
    <source>
        <dbReference type="Proteomes" id="UP001139488"/>
    </source>
</evidence>
<dbReference type="Proteomes" id="UP001139488">
    <property type="component" value="Unassembled WGS sequence"/>
</dbReference>
<dbReference type="EMBL" id="JAJNNZ010000006">
    <property type="protein sequence ID" value="MCJ2377036.1"/>
    <property type="molecule type" value="Genomic_DNA"/>
</dbReference>
<dbReference type="InterPro" id="IPR058163">
    <property type="entry name" value="LysR-type_TF_proteobact-type"/>
</dbReference>
<keyword evidence="7" id="KW-1185">Reference proteome</keyword>
<dbReference type="RefSeq" id="WP_244356967.1">
    <property type="nucleotide sequence ID" value="NZ_JAJNNZ010000006.1"/>
</dbReference>
<dbReference type="SUPFAM" id="SSF53850">
    <property type="entry name" value="Periplasmic binding protein-like II"/>
    <property type="match status" value="1"/>
</dbReference>
<comment type="similarity">
    <text evidence="1">Belongs to the LysR transcriptional regulatory family.</text>
</comment>
<dbReference type="Pfam" id="PF03466">
    <property type="entry name" value="LysR_substrate"/>
    <property type="match status" value="1"/>
</dbReference>